<keyword evidence="1" id="KW-1133">Transmembrane helix</keyword>
<dbReference type="EMBL" id="JAIKTU010000001">
    <property type="protein sequence ID" value="MBY0754131.1"/>
    <property type="molecule type" value="Genomic_DNA"/>
</dbReference>
<protein>
    <submittedName>
        <fullName evidence="2">SdpI family protein</fullName>
    </submittedName>
</protein>
<comment type="caution">
    <text evidence="2">The sequence shown here is derived from an EMBL/GenBank/DDBJ whole genome shotgun (WGS) entry which is preliminary data.</text>
</comment>
<accession>A0ABS7KTJ1</accession>
<evidence type="ECO:0000256" key="1">
    <source>
        <dbReference type="SAM" id="Phobius"/>
    </source>
</evidence>
<sequence length="131" mass="14751">MGFWIFMMVSDLLIPLTMVGFGKLFMKSAPKEINGVYGYRTSMSMKNKDTWEFAHHYCGKLWLTIGGIMLVISAIAMLFVIGKDKDVVGNFGGILCGIQIVFLIGSIFPTERALKKNFDERGNRKSEITKK</sequence>
<gene>
    <name evidence="2" type="ORF">K5V21_01550</name>
</gene>
<keyword evidence="1" id="KW-0472">Membrane</keyword>
<feature type="transmembrane region" description="Helical" evidence="1">
    <location>
        <begin position="61"/>
        <end position="81"/>
    </location>
</feature>
<dbReference type="Proteomes" id="UP001299068">
    <property type="component" value="Unassembled WGS sequence"/>
</dbReference>
<evidence type="ECO:0000313" key="3">
    <source>
        <dbReference type="Proteomes" id="UP001299068"/>
    </source>
</evidence>
<keyword evidence="1" id="KW-0812">Transmembrane</keyword>
<keyword evidence="3" id="KW-1185">Reference proteome</keyword>
<proteinExistence type="predicted"/>
<feature type="transmembrane region" description="Helical" evidence="1">
    <location>
        <begin position="87"/>
        <end position="108"/>
    </location>
</feature>
<organism evidence="2 3">
    <name type="scientific">Clostridium sardiniense</name>
    <name type="common">Clostridium absonum</name>
    <dbReference type="NCBI Taxonomy" id="29369"/>
    <lineage>
        <taxon>Bacteria</taxon>
        <taxon>Bacillati</taxon>
        <taxon>Bacillota</taxon>
        <taxon>Clostridia</taxon>
        <taxon>Eubacteriales</taxon>
        <taxon>Clostridiaceae</taxon>
        <taxon>Clostridium</taxon>
    </lineage>
</organism>
<name>A0ABS7KTJ1_CLOSR</name>
<dbReference type="Pfam" id="PF13630">
    <property type="entry name" value="SdpI"/>
    <property type="match status" value="1"/>
</dbReference>
<reference evidence="2 3" key="1">
    <citation type="journal article" date="2021" name="Cell Host Microbe">
        <title>in vivo commensal control of Clostridioides difficile virulence.</title>
        <authorList>
            <person name="Girinathan B.P."/>
            <person name="Dibenedetto N."/>
            <person name="Worley J.N."/>
            <person name="Peltier J."/>
            <person name="Arrieta-Ortiz M.L."/>
            <person name="Rupa Christinal Immanuel S."/>
            <person name="Lavin R."/>
            <person name="Delaney M.L."/>
            <person name="Cummins C."/>
            <person name="Hoffmann M."/>
            <person name="Luo Y."/>
            <person name="Gonzalez-Escalona N."/>
            <person name="Allard M."/>
            <person name="Onderdonk A.B."/>
            <person name="Gerber G.K."/>
            <person name="Sonenshein A.L."/>
            <person name="Baliga N."/>
            <person name="Dupuy B."/>
            <person name="Bry L."/>
        </authorList>
    </citation>
    <scope>NUCLEOTIDE SEQUENCE [LARGE SCALE GENOMIC DNA]</scope>
    <source>
        <strain evidence="2 3">DSM 599</strain>
    </source>
</reference>
<evidence type="ECO:0000313" key="2">
    <source>
        <dbReference type="EMBL" id="MBY0754131.1"/>
    </source>
</evidence>
<dbReference type="InterPro" id="IPR025962">
    <property type="entry name" value="SdpI/YhfL"/>
</dbReference>
<dbReference type="RefSeq" id="WP_221858544.1">
    <property type="nucleotide sequence ID" value="NZ_JAIKTU010000001.1"/>
</dbReference>
<feature type="transmembrane region" description="Helical" evidence="1">
    <location>
        <begin position="6"/>
        <end position="25"/>
    </location>
</feature>